<gene>
    <name evidence="1" type="ORF">Q4F19_16895</name>
</gene>
<protein>
    <recommendedName>
        <fullName evidence="3">Peptidyl-prolyl cis-trans isomerase, EpsD family</fullName>
    </recommendedName>
</protein>
<dbReference type="SUPFAM" id="SSF109998">
    <property type="entry name" value="Triger factor/SurA peptide-binding domain-like"/>
    <property type="match status" value="1"/>
</dbReference>
<evidence type="ECO:0000313" key="2">
    <source>
        <dbReference type="Proteomes" id="UP001169764"/>
    </source>
</evidence>
<dbReference type="RefSeq" id="WP_303545000.1">
    <property type="nucleotide sequence ID" value="NZ_JAUOTP010000008.1"/>
</dbReference>
<accession>A0ABT8YE56</accession>
<keyword evidence="2" id="KW-1185">Reference proteome</keyword>
<evidence type="ECO:0008006" key="3">
    <source>
        <dbReference type="Google" id="ProtNLM"/>
    </source>
</evidence>
<comment type="caution">
    <text evidence="1">The sequence shown here is derived from an EMBL/GenBank/DDBJ whole genome shotgun (WGS) entry which is preliminary data.</text>
</comment>
<name>A0ABT8YE56_9SPHN</name>
<reference evidence="1" key="1">
    <citation type="submission" date="2023-07" db="EMBL/GenBank/DDBJ databases">
        <authorList>
            <person name="Kim M."/>
        </authorList>
    </citation>
    <scope>NUCLEOTIDE SEQUENCE</scope>
    <source>
        <strain evidence="1">BIUV-7</strain>
    </source>
</reference>
<evidence type="ECO:0000313" key="1">
    <source>
        <dbReference type="EMBL" id="MDO6416068.1"/>
    </source>
</evidence>
<dbReference type="InterPro" id="IPR027304">
    <property type="entry name" value="Trigger_fact/SurA_dom_sf"/>
</dbReference>
<dbReference type="Proteomes" id="UP001169764">
    <property type="component" value="Unassembled WGS sequence"/>
</dbReference>
<proteinExistence type="predicted"/>
<sequence>MLVAVRLSGVRFQLAGDADVRVLRKAGAGSSILAAAVAAALSGCQKNPVPAQTIVMGDRFEVTVSELDQVLRAAPGVRKEEVGPARRALLQALIGQKLLAQAGEEEKLDRRPDVVQQLAAARRAILASSYIQRLEGDRAKPSPVEIEAFYNHHPALFKERMEFAVREFAFPLASENIGRYSKLLNDRGFDGLSEELGATHPEIQATDRTLTSNELPVGSREGALKLNVGSDVMYRTLEALHLGRIIALHPNPVSLGEARMPIYNLILEERRAALATAAVEDLKRKRNVKVVNPSLMTGNKT</sequence>
<dbReference type="EMBL" id="JAUOTP010000008">
    <property type="protein sequence ID" value="MDO6416068.1"/>
    <property type="molecule type" value="Genomic_DNA"/>
</dbReference>
<organism evidence="1 2">
    <name type="scientific">Sphingomonas natans</name>
    <dbReference type="NCBI Taxonomy" id="3063330"/>
    <lineage>
        <taxon>Bacteria</taxon>
        <taxon>Pseudomonadati</taxon>
        <taxon>Pseudomonadota</taxon>
        <taxon>Alphaproteobacteria</taxon>
        <taxon>Sphingomonadales</taxon>
        <taxon>Sphingomonadaceae</taxon>
        <taxon>Sphingomonas</taxon>
    </lineage>
</organism>